<name>A0ABU0VUR0_9RHOB</name>
<accession>A0ABU0VUR0</accession>
<dbReference type="PANTHER" id="PTHR43673">
    <property type="entry name" value="NAD(P)H NITROREDUCTASE YDGI-RELATED"/>
    <property type="match status" value="1"/>
</dbReference>
<keyword evidence="2" id="KW-0560">Oxidoreductase</keyword>
<dbReference type="PANTHER" id="PTHR43673:SF10">
    <property type="entry name" value="NADH DEHYDROGENASE_NAD(P)H NITROREDUCTASE XCC3605-RELATED"/>
    <property type="match status" value="1"/>
</dbReference>
<sequence>MTVQSPVARQSALPVDPVFPARWSPRAYTDATMTAEQMTVLLEAARWAPSAMNLQPWRMAWALRGETGFDAILSGLVPFNRGWAEKASALVVFASKDEMTGMDGETKTNVWAGFDTGAAWMSLALQAAKVGLYAHGMGGFDPKALAEALNLPAGHTIHAVAAVGYIGAPESLPEGLREREVPSDRLEMAEIAFHGSF</sequence>
<dbReference type="CDD" id="cd02138">
    <property type="entry name" value="TdsD-like"/>
    <property type="match status" value="1"/>
</dbReference>
<dbReference type="SUPFAM" id="SSF55469">
    <property type="entry name" value="FMN-dependent nitroreductase-like"/>
    <property type="match status" value="1"/>
</dbReference>
<feature type="domain" description="Nitroreductase" evidence="3">
    <location>
        <begin position="21"/>
        <end position="62"/>
    </location>
</feature>
<comment type="similarity">
    <text evidence="1">Belongs to the nitroreductase family.</text>
</comment>
<dbReference type="InterPro" id="IPR029479">
    <property type="entry name" value="Nitroreductase"/>
</dbReference>
<keyword evidence="5" id="KW-1185">Reference proteome</keyword>
<dbReference type="Proteomes" id="UP001239680">
    <property type="component" value="Unassembled WGS sequence"/>
</dbReference>
<dbReference type="Pfam" id="PF00881">
    <property type="entry name" value="Nitroreductase"/>
    <property type="match status" value="2"/>
</dbReference>
<evidence type="ECO:0000313" key="4">
    <source>
        <dbReference type="EMBL" id="MDQ2065459.1"/>
    </source>
</evidence>
<proteinExistence type="inferred from homology"/>
<dbReference type="EMBL" id="JAVDBT010000003">
    <property type="protein sequence ID" value="MDQ2065459.1"/>
    <property type="molecule type" value="Genomic_DNA"/>
</dbReference>
<feature type="domain" description="Nitroreductase" evidence="3">
    <location>
        <begin position="80"/>
        <end position="165"/>
    </location>
</feature>
<evidence type="ECO:0000313" key="5">
    <source>
        <dbReference type="Proteomes" id="UP001239680"/>
    </source>
</evidence>
<dbReference type="RefSeq" id="WP_306679149.1">
    <property type="nucleotide sequence ID" value="NZ_JAVDBT010000003.1"/>
</dbReference>
<evidence type="ECO:0000256" key="1">
    <source>
        <dbReference type="ARBA" id="ARBA00007118"/>
    </source>
</evidence>
<gene>
    <name evidence="4" type="ORF">Q9295_03665</name>
</gene>
<protein>
    <submittedName>
        <fullName evidence="4">Nitroreductase family protein</fullName>
    </submittedName>
</protein>
<organism evidence="4 5">
    <name type="scientific">Pseudogemmobacter lacusdianii</name>
    <dbReference type="NCBI Taxonomy" id="3069608"/>
    <lineage>
        <taxon>Bacteria</taxon>
        <taxon>Pseudomonadati</taxon>
        <taxon>Pseudomonadota</taxon>
        <taxon>Alphaproteobacteria</taxon>
        <taxon>Rhodobacterales</taxon>
        <taxon>Paracoccaceae</taxon>
        <taxon>Pseudogemmobacter</taxon>
    </lineage>
</organism>
<evidence type="ECO:0000259" key="3">
    <source>
        <dbReference type="Pfam" id="PF00881"/>
    </source>
</evidence>
<reference evidence="4 5" key="1">
    <citation type="submission" date="2023-08" db="EMBL/GenBank/DDBJ databases">
        <title>Characterization of two Paracoccaceae strains isolated from Phycosphere and proposal of Xinfangfangia lacusdiani sp. nov.</title>
        <authorList>
            <person name="Deng Y."/>
            <person name="Zhang Y.Q."/>
        </authorList>
    </citation>
    <scope>NUCLEOTIDE SEQUENCE [LARGE SCALE GENOMIC DNA]</scope>
    <source>
        <strain evidence="4 5">CPCC 101601</strain>
    </source>
</reference>
<dbReference type="InterPro" id="IPR000415">
    <property type="entry name" value="Nitroreductase-like"/>
</dbReference>
<comment type="caution">
    <text evidence="4">The sequence shown here is derived from an EMBL/GenBank/DDBJ whole genome shotgun (WGS) entry which is preliminary data.</text>
</comment>
<evidence type="ECO:0000256" key="2">
    <source>
        <dbReference type="ARBA" id="ARBA00023002"/>
    </source>
</evidence>
<dbReference type="Gene3D" id="3.40.109.10">
    <property type="entry name" value="NADH Oxidase"/>
    <property type="match status" value="1"/>
</dbReference>